<name>A0A9N9P4W6_9GLOM</name>
<evidence type="ECO:0000256" key="1">
    <source>
        <dbReference type="ARBA" id="ARBA00008259"/>
    </source>
</evidence>
<evidence type="ECO:0000256" key="3">
    <source>
        <dbReference type="ARBA" id="ARBA00022737"/>
    </source>
</evidence>
<dbReference type="EMBL" id="CAJVPY010023376">
    <property type="protein sequence ID" value="CAG8784933.1"/>
    <property type="molecule type" value="Genomic_DNA"/>
</dbReference>
<dbReference type="SUPFAM" id="SSF50978">
    <property type="entry name" value="WD40 repeat-like"/>
    <property type="match status" value="1"/>
</dbReference>
<dbReference type="Gene3D" id="2.130.10.10">
    <property type="entry name" value="YVTN repeat-like/Quinoprotein amine dehydrogenase"/>
    <property type="match status" value="1"/>
</dbReference>
<dbReference type="InterPro" id="IPR000009">
    <property type="entry name" value="PP2A_PR55"/>
</dbReference>
<dbReference type="InterPro" id="IPR036322">
    <property type="entry name" value="WD40_repeat_dom_sf"/>
</dbReference>
<dbReference type="InterPro" id="IPR015943">
    <property type="entry name" value="WD40/YVTN_repeat-like_dom_sf"/>
</dbReference>
<accession>A0A9N9P4W6</accession>
<keyword evidence="5" id="KW-1185">Reference proteome</keyword>
<keyword evidence="3" id="KW-0677">Repeat</keyword>
<comment type="caution">
    <text evidence="4">The sequence shown here is derived from an EMBL/GenBank/DDBJ whole genome shotgun (WGS) entry which is preliminary data.</text>
</comment>
<dbReference type="GO" id="GO:0000159">
    <property type="term" value="C:protein phosphatase type 2A complex"/>
    <property type="evidence" value="ECO:0007669"/>
    <property type="project" value="InterPro"/>
</dbReference>
<dbReference type="Pfam" id="PF00400">
    <property type="entry name" value="WD40"/>
    <property type="match status" value="1"/>
</dbReference>
<feature type="non-terminal residue" evidence="4">
    <location>
        <position position="195"/>
    </location>
</feature>
<organism evidence="4 5">
    <name type="scientific">Dentiscutata erythropus</name>
    <dbReference type="NCBI Taxonomy" id="1348616"/>
    <lineage>
        <taxon>Eukaryota</taxon>
        <taxon>Fungi</taxon>
        <taxon>Fungi incertae sedis</taxon>
        <taxon>Mucoromycota</taxon>
        <taxon>Glomeromycotina</taxon>
        <taxon>Glomeromycetes</taxon>
        <taxon>Diversisporales</taxon>
        <taxon>Gigasporaceae</taxon>
        <taxon>Dentiscutata</taxon>
    </lineage>
</organism>
<keyword evidence="2" id="KW-0853">WD repeat</keyword>
<dbReference type="PRINTS" id="PR00600">
    <property type="entry name" value="PP2APR55"/>
</dbReference>
<evidence type="ECO:0000313" key="5">
    <source>
        <dbReference type="Proteomes" id="UP000789405"/>
    </source>
</evidence>
<dbReference type="InterPro" id="IPR001680">
    <property type="entry name" value="WD40_rpt"/>
</dbReference>
<dbReference type="OrthoDB" id="6274823at2759"/>
<sequence length="195" mass="22377">LSDMRAAALCDKHAKLFEEQEDPANKSFFSEIISSISDVKFSKDGRYILSRDYLTLKIWDITMENRPLKTINIHDHLRNKLCDLYENDCIFDKFECTFSGDGQNVLTGSYNNYFHIYDREGLTDVALQADKSAFKAKRVVSPKSNKILRGKNNKKEEINVDAIDFNKKILHASWHPNENSIAVAATNNLFIFTCV</sequence>
<evidence type="ECO:0000313" key="4">
    <source>
        <dbReference type="EMBL" id="CAG8784933.1"/>
    </source>
</evidence>
<dbReference type="Proteomes" id="UP000789405">
    <property type="component" value="Unassembled WGS sequence"/>
</dbReference>
<dbReference type="GO" id="GO:0019888">
    <property type="term" value="F:protein phosphatase regulator activity"/>
    <property type="evidence" value="ECO:0007669"/>
    <property type="project" value="InterPro"/>
</dbReference>
<gene>
    <name evidence="4" type="ORF">DERYTH_LOCUS20196</name>
</gene>
<proteinExistence type="inferred from homology"/>
<evidence type="ECO:0000256" key="2">
    <source>
        <dbReference type="ARBA" id="ARBA00022574"/>
    </source>
</evidence>
<protein>
    <submittedName>
        <fullName evidence="4">24851_t:CDS:1</fullName>
    </submittedName>
</protein>
<reference evidence="4" key="1">
    <citation type="submission" date="2021-06" db="EMBL/GenBank/DDBJ databases">
        <authorList>
            <person name="Kallberg Y."/>
            <person name="Tangrot J."/>
            <person name="Rosling A."/>
        </authorList>
    </citation>
    <scope>NUCLEOTIDE SEQUENCE</scope>
    <source>
        <strain evidence="4">MA453B</strain>
    </source>
</reference>
<dbReference type="PANTHER" id="PTHR11871">
    <property type="entry name" value="PROTEIN PHOSPHATASE PP2A REGULATORY SUBUNIT B"/>
    <property type="match status" value="1"/>
</dbReference>
<comment type="similarity">
    <text evidence="1">Belongs to the phosphatase 2A regulatory subunit B family.</text>
</comment>
<dbReference type="AlphaFoldDB" id="A0A9N9P4W6"/>